<feature type="compositionally biased region" description="Polar residues" evidence="1">
    <location>
        <begin position="198"/>
        <end position="209"/>
    </location>
</feature>
<evidence type="ECO:0000313" key="2">
    <source>
        <dbReference type="EMBL" id="ODV72251.1"/>
    </source>
</evidence>
<reference evidence="2 3" key="1">
    <citation type="journal article" date="2016" name="Proc. Natl. Acad. Sci. U.S.A.">
        <title>Comparative genomics of biotechnologically important yeasts.</title>
        <authorList>
            <person name="Riley R."/>
            <person name="Haridas S."/>
            <person name="Wolfe K.H."/>
            <person name="Lopes M.R."/>
            <person name="Hittinger C.T."/>
            <person name="Goeker M."/>
            <person name="Salamov A.A."/>
            <person name="Wisecaver J.H."/>
            <person name="Long T.M."/>
            <person name="Calvey C.H."/>
            <person name="Aerts A.L."/>
            <person name="Barry K.W."/>
            <person name="Choi C."/>
            <person name="Clum A."/>
            <person name="Coughlan A.Y."/>
            <person name="Deshpande S."/>
            <person name="Douglass A.P."/>
            <person name="Hanson S.J."/>
            <person name="Klenk H.-P."/>
            <person name="LaButti K.M."/>
            <person name="Lapidus A."/>
            <person name="Lindquist E.A."/>
            <person name="Lipzen A.M."/>
            <person name="Meier-Kolthoff J.P."/>
            <person name="Ohm R.A."/>
            <person name="Otillar R.P."/>
            <person name="Pangilinan J.L."/>
            <person name="Peng Y."/>
            <person name="Rokas A."/>
            <person name="Rosa C.A."/>
            <person name="Scheuner C."/>
            <person name="Sibirny A.A."/>
            <person name="Slot J.C."/>
            <person name="Stielow J.B."/>
            <person name="Sun H."/>
            <person name="Kurtzman C.P."/>
            <person name="Blackwell M."/>
            <person name="Grigoriev I.V."/>
            <person name="Jeffries T.W."/>
        </authorList>
    </citation>
    <scope>NUCLEOTIDE SEQUENCE [LARGE SCALE GENOMIC DNA]</scope>
    <source>
        <strain evidence="3">ATCC 18201 / CBS 1600 / BCRC 20928 / JCM 3617 / NBRC 0987 / NRRL Y-1542</strain>
    </source>
</reference>
<dbReference type="RefSeq" id="XP_020069290.1">
    <property type="nucleotide sequence ID" value="XM_020216976.1"/>
</dbReference>
<dbReference type="GeneID" id="30991372"/>
<dbReference type="EMBL" id="KV453935">
    <property type="protein sequence ID" value="ODV72251.1"/>
    <property type="molecule type" value="Genomic_DNA"/>
</dbReference>
<sequence length="327" mass="36782">MSAINSILRVYQGSSAVSASAMSTVSPSSLPLDECLSQTGDGDGIAPYEPIDNLPTASRIDEQGDGLSPKPVPNNLFFHSPLKWFMKQPHGEGYFTDDSAPEEANANDTEGEHGQRGEQPSEEHKEYQDKENVVDGAVILVDGEMDPIYETYVRYVYYTHGFNDEEQHQEEDMGDTPRATPITYETGQTVTPEEYKKSSPQGANHSSMGSLRRLRTKTKQFLRQITTYENHGETGNRSHSLRKSLGMSKWIHGKDDDCLFSNPEFQKRLQEGSVASRRQSGEPVTGNDENAEAVNHHHHETHRTFHYWKEKLVKRVHSFLSLKEGVV</sequence>
<protein>
    <submittedName>
        <fullName evidence="2">Uncharacterized protein</fullName>
    </submittedName>
</protein>
<feature type="compositionally biased region" description="Basic and acidic residues" evidence="1">
    <location>
        <begin position="110"/>
        <end position="131"/>
    </location>
</feature>
<gene>
    <name evidence="2" type="ORF">CYBJADRAFT_179452</name>
</gene>
<dbReference type="Proteomes" id="UP000094389">
    <property type="component" value="Unassembled WGS sequence"/>
</dbReference>
<evidence type="ECO:0000313" key="3">
    <source>
        <dbReference type="Proteomes" id="UP000094389"/>
    </source>
</evidence>
<keyword evidence="3" id="KW-1185">Reference proteome</keyword>
<dbReference type="AlphaFoldDB" id="A0A1E4RYJ2"/>
<accession>A0A1E4RYJ2</accession>
<proteinExistence type="predicted"/>
<organism evidence="2 3">
    <name type="scientific">Cyberlindnera jadinii (strain ATCC 18201 / CBS 1600 / BCRC 20928 / JCM 3617 / NBRC 0987 / NRRL Y-1542)</name>
    <name type="common">Torula yeast</name>
    <name type="synonym">Candida utilis</name>
    <dbReference type="NCBI Taxonomy" id="983966"/>
    <lineage>
        <taxon>Eukaryota</taxon>
        <taxon>Fungi</taxon>
        <taxon>Dikarya</taxon>
        <taxon>Ascomycota</taxon>
        <taxon>Saccharomycotina</taxon>
        <taxon>Saccharomycetes</taxon>
        <taxon>Phaffomycetales</taxon>
        <taxon>Phaffomycetaceae</taxon>
        <taxon>Cyberlindnera</taxon>
    </lineage>
</organism>
<evidence type="ECO:0000256" key="1">
    <source>
        <dbReference type="SAM" id="MobiDB-lite"/>
    </source>
</evidence>
<feature type="region of interest" description="Disordered" evidence="1">
    <location>
        <begin position="269"/>
        <end position="293"/>
    </location>
</feature>
<feature type="region of interest" description="Disordered" evidence="1">
    <location>
        <begin position="89"/>
        <end position="131"/>
    </location>
</feature>
<feature type="region of interest" description="Disordered" evidence="1">
    <location>
        <begin position="191"/>
        <end position="211"/>
    </location>
</feature>
<name>A0A1E4RYJ2_CYBJN</name>